<evidence type="ECO:0000313" key="2">
    <source>
        <dbReference type="EMBL" id="TMX00517.1"/>
    </source>
</evidence>
<name>A0A6N2BZ23_SOLCI</name>
<organism evidence="2">
    <name type="scientific">Solanum chilense</name>
    <name type="common">Tomato</name>
    <name type="synonym">Lycopersicon chilense</name>
    <dbReference type="NCBI Taxonomy" id="4083"/>
    <lineage>
        <taxon>Eukaryota</taxon>
        <taxon>Viridiplantae</taxon>
        <taxon>Streptophyta</taxon>
        <taxon>Embryophyta</taxon>
        <taxon>Tracheophyta</taxon>
        <taxon>Spermatophyta</taxon>
        <taxon>Magnoliopsida</taxon>
        <taxon>eudicotyledons</taxon>
        <taxon>Gunneridae</taxon>
        <taxon>Pentapetalae</taxon>
        <taxon>asterids</taxon>
        <taxon>lamiids</taxon>
        <taxon>Solanales</taxon>
        <taxon>Solanaceae</taxon>
        <taxon>Solanoideae</taxon>
        <taxon>Solaneae</taxon>
        <taxon>Solanum</taxon>
        <taxon>Solanum subgen. Lycopersicon</taxon>
    </lineage>
</organism>
<accession>A0A6N2BZ23</accession>
<evidence type="ECO:0000256" key="1">
    <source>
        <dbReference type="SAM" id="MobiDB-lite"/>
    </source>
</evidence>
<comment type="caution">
    <text evidence="2">The sequence shown here is derived from an EMBL/GenBank/DDBJ whole genome shotgun (WGS) entry which is preliminary data.</text>
</comment>
<feature type="region of interest" description="Disordered" evidence="1">
    <location>
        <begin position="25"/>
        <end position="46"/>
    </location>
</feature>
<dbReference type="EMBL" id="RXGB01001055">
    <property type="protein sequence ID" value="TMX00517.1"/>
    <property type="molecule type" value="Genomic_DNA"/>
</dbReference>
<proteinExistence type="predicted"/>
<dbReference type="AlphaFoldDB" id="A0A6N2BZ23"/>
<protein>
    <submittedName>
        <fullName evidence="2">Uncharacterized protein</fullName>
    </submittedName>
</protein>
<sequence>MVNSRFNDVRMVVVVNAPVEKLKVRGRSRGKGRGRSRGRGRGRVAPTVKEIPIDNVSVNENLPEYNEGIEEAVEIEDVVEVEQEEGVHRSSVSSTYKVILERVVWSGIHPLNLLQTLR</sequence>
<gene>
    <name evidence="2" type="ORF">EJD97_000664</name>
</gene>
<feature type="compositionally biased region" description="Basic residues" evidence="1">
    <location>
        <begin position="25"/>
        <end position="42"/>
    </location>
</feature>
<reference evidence="2" key="1">
    <citation type="submission" date="2019-05" db="EMBL/GenBank/DDBJ databases">
        <title>The de novo reference genome and transcriptome assemblies of the wild tomato species Solanum chilense.</title>
        <authorList>
            <person name="Stam R."/>
            <person name="Nosenko T."/>
            <person name="Hoerger A.C."/>
            <person name="Stephan W."/>
            <person name="Seidel M.A."/>
            <person name="Kuhn J.M.M."/>
            <person name="Haberer G."/>
            <person name="Tellier A."/>
        </authorList>
    </citation>
    <scope>NUCLEOTIDE SEQUENCE</scope>
    <source>
        <tissue evidence="2">Mature leaves</tissue>
    </source>
</reference>